<proteinExistence type="predicted"/>
<reference evidence="2 3" key="1">
    <citation type="submission" date="2018-10" db="EMBL/GenBank/DDBJ databases">
        <title>A high-quality apple genome assembly.</title>
        <authorList>
            <person name="Hu J."/>
        </authorList>
    </citation>
    <scope>NUCLEOTIDE SEQUENCE [LARGE SCALE GENOMIC DNA]</scope>
    <source>
        <strain evidence="3">cv. HFTH1</strain>
        <tissue evidence="2">Young leaf</tissue>
    </source>
</reference>
<comment type="caution">
    <text evidence="2">The sequence shown here is derived from an EMBL/GenBank/DDBJ whole genome shotgun (WGS) entry which is preliminary data.</text>
</comment>
<name>A0A498K6R6_MALDO</name>
<evidence type="ECO:0000313" key="3">
    <source>
        <dbReference type="Proteomes" id="UP000290289"/>
    </source>
</evidence>
<keyword evidence="1" id="KW-1133">Transmembrane helix</keyword>
<keyword evidence="1" id="KW-0812">Transmembrane</keyword>
<sequence length="138" mass="15623">MKIGESRKSMRQHYLISSEFFGIQYLLMLKQCNWVWQQAMGGRGVIGDRWSMRILWACAIGSAVSLYMVAVDRQLKNRERALAEELKAMEAESGSGERLFSAQESMFENDDVLSCVRRADPGMPAQNASTIKISPQLK</sequence>
<organism evidence="2 3">
    <name type="scientific">Malus domestica</name>
    <name type="common">Apple</name>
    <name type="synonym">Pyrus malus</name>
    <dbReference type="NCBI Taxonomy" id="3750"/>
    <lineage>
        <taxon>Eukaryota</taxon>
        <taxon>Viridiplantae</taxon>
        <taxon>Streptophyta</taxon>
        <taxon>Embryophyta</taxon>
        <taxon>Tracheophyta</taxon>
        <taxon>Spermatophyta</taxon>
        <taxon>Magnoliopsida</taxon>
        <taxon>eudicotyledons</taxon>
        <taxon>Gunneridae</taxon>
        <taxon>Pentapetalae</taxon>
        <taxon>rosids</taxon>
        <taxon>fabids</taxon>
        <taxon>Rosales</taxon>
        <taxon>Rosaceae</taxon>
        <taxon>Amygdaloideae</taxon>
        <taxon>Maleae</taxon>
        <taxon>Malus</taxon>
    </lineage>
</organism>
<feature type="transmembrane region" description="Helical" evidence="1">
    <location>
        <begin position="50"/>
        <end position="70"/>
    </location>
</feature>
<dbReference type="Proteomes" id="UP000290289">
    <property type="component" value="Chromosome 3"/>
</dbReference>
<keyword evidence="1" id="KW-0472">Membrane</keyword>
<dbReference type="AlphaFoldDB" id="A0A498K6R6"/>
<feature type="transmembrane region" description="Helical" evidence="1">
    <location>
        <begin position="12"/>
        <end position="30"/>
    </location>
</feature>
<evidence type="ECO:0000313" key="2">
    <source>
        <dbReference type="EMBL" id="RXI03088.1"/>
    </source>
</evidence>
<protein>
    <submittedName>
        <fullName evidence="2">Uncharacterized protein</fullName>
    </submittedName>
</protein>
<dbReference type="EMBL" id="RDQH01000329">
    <property type="protein sequence ID" value="RXI03088.1"/>
    <property type="molecule type" value="Genomic_DNA"/>
</dbReference>
<gene>
    <name evidence="2" type="ORF">DVH24_003166</name>
</gene>
<accession>A0A498K6R6</accession>
<dbReference type="STRING" id="3750.A0A498K6R6"/>
<evidence type="ECO:0000256" key="1">
    <source>
        <dbReference type="SAM" id="Phobius"/>
    </source>
</evidence>
<keyword evidence="3" id="KW-1185">Reference proteome</keyword>